<evidence type="ECO:0000259" key="5">
    <source>
        <dbReference type="PROSITE" id="PS51720"/>
    </source>
</evidence>
<proteinExistence type="inferred from homology"/>
<dbReference type="PANTHER" id="PTHR10903">
    <property type="entry name" value="GTPASE, IMAP FAMILY MEMBER-RELATED"/>
    <property type="match status" value="1"/>
</dbReference>
<dbReference type="Proteomes" id="UP000694844">
    <property type="component" value="Chromosome 8"/>
</dbReference>
<dbReference type="InterPro" id="IPR045058">
    <property type="entry name" value="GIMA/IAN/Toc"/>
</dbReference>
<name>A0A8B8BDR1_CRAVI</name>
<dbReference type="FunFam" id="3.40.50.300:FF:000366">
    <property type="entry name" value="GTPase, IMAP family member 2"/>
    <property type="match status" value="1"/>
</dbReference>
<protein>
    <submittedName>
        <fullName evidence="7">GTPase IMAP family member 4-like</fullName>
    </submittedName>
</protein>
<dbReference type="SUPFAM" id="SSF52540">
    <property type="entry name" value="P-loop containing nucleoside triphosphate hydrolases"/>
    <property type="match status" value="1"/>
</dbReference>
<dbReference type="PANTHER" id="PTHR10903:SF184">
    <property type="entry name" value="GTP-BINDING PROTEIN A"/>
    <property type="match status" value="1"/>
</dbReference>
<dbReference type="InterPro" id="IPR006703">
    <property type="entry name" value="G_AIG1"/>
</dbReference>
<evidence type="ECO:0000256" key="1">
    <source>
        <dbReference type="ARBA" id="ARBA00008535"/>
    </source>
</evidence>
<comment type="similarity">
    <text evidence="1">Belongs to the TRAFAC class TrmE-Era-EngA-EngB-Septin-like GTPase superfamily. AIG1/Toc34/Toc159-like paraseptin GTPase family. IAN subfamily.</text>
</comment>
<reference evidence="7" key="1">
    <citation type="submission" date="2025-08" db="UniProtKB">
        <authorList>
            <consortium name="RefSeq"/>
        </authorList>
    </citation>
    <scope>IDENTIFICATION</scope>
    <source>
        <tissue evidence="7">Whole sample</tissue>
    </source>
</reference>
<dbReference type="OrthoDB" id="431287at2759"/>
<organism evidence="6 7">
    <name type="scientific">Crassostrea virginica</name>
    <name type="common">Eastern oyster</name>
    <dbReference type="NCBI Taxonomy" id="6565"/>
    <lineage>
        <taxon>Eukaryota</taxon>
        <taxon>Metazoa</taxon>
        <taxon>Spiralia</taxon>
        <taxon>Lophotrochozoa</taxon>
        <taxon>Mollusca</taxon>
        <taxon>Bivalvia</taxon>
        <taxon>Autobranchia</taxon>
        <taxon>Pteriomorphia</taxon>
        <taxon>Ostreida</taxon>
        <taxon>Ostreoidea</taxon>
        <taxon>Ostreidae</taxon>
        <taxon>Crassostrea</taxon>
    </lineage>
</organism>
<dbReference type="CDD" id="cd01852">
    <property type="entry name" value="AIG1"/>
    <property type="match status" value="1"/>
</dbReference>
<dbReference type="GeneID" id="111109343"/>
<dbReference type="PROSITE" id="PS51720">
    <property type="entry name" value="G_AIG1"/>
    <property type="match status" value="1"/>
</dbReference>
<dbReference type="GO" id="GO:0005525">
    <property type="term" value="F:GTP binding"/>
    <property type="evidence" value="ECO:0007669"/>
    <property type="project" value="UniProtKB-KW"/>
</dbReference>
<accession>A0A8B8BDR1</accession>
<evidence type="ECO:0000313" key="6">
    <source>
        <dbReference type="Proteomes" id="UP000694844"/>
    </source>
</evidence>
<dbReference type="AlphaFoldDB" id="A0A8B8BDR1"/>
<evidence type="ECO:0000256" key="4">
    <source>
        <dbReference type="SAM" id="Coils"/>
    </source>
</evidence>
<gene>
    <name evidence="7" type="primary">LOC111109343</name>
</gene>
<keyword evidence="2" id="KW-0547">Nucleotide-binding</keyword>
<dbReference type="Pfam" id="PF04548">
    <property type="entry name" value="AIG1"/>
    <property type="match status" value="1"/>
</dbReference>
<evidence type="ECO:0000313" key="7">
    <source>
        <dbReference type="RefSeq" id="XP_022301131.1"/>
    </source>
</evidence>
<dbReference type="RefSeq" id="XP_022301131.1">
    <property type="nucleotide sequence ID" value="XM_022445423.1"/>
</dbReference>
<evidence type="ECO:0000256" key="2">
    <source>
        <dbReference type="ARBA" id="ARBA00022741"/>
    </source>
</evidence>
<feature type="coiled-coil region" evidence="4">
    <location>
        <begin position="223"/>
        <end position="334"/>
    </location>
</feature>
<keyword evidence="4" id="KW-0175">Coiled coil</keyword>
<sequence>MGFMYVICFSAIGLYFKSTTMWREIRLVLLGKTGCGKSATGNTILGSERFRTMISGSSVTHVCSQNSVDRFNRKIVIVDTPGIFDTEETNEKVQEEIYKCIGITSPGPHAFILVINVAERYTTEVERTVEHFVKYFGENVYKYFIVLFSRKDQLDAKNIAIEEYVKGCPFKLRRFIEKCGNRVIAFDNNLEGLEQNVQVKSLLDIILENVKRIGDDFYTNDMYIEAEKKILQVEEEKVQHEKEKLEEELKRFDQKHEQAIGGINDQVKELSRKQDQEEREIGALETIIEENESEMPACKSKQREEIDHELFVMRRNLHTRREACIERKEEIEKKKRESLNLCKIQHNEREKFKQQLEDELSFKRIEARENIRKEIEGKPASKTWSECTVL</sequence>
<dbReference type="Gene3D" id="3.40.50.300">
    <property type="entry name" value="P-loop containing nucleotide triphosphate hydrolases"/>
    <property type="match status" value="1"/>
</dbReference>
<evidence type="ECO:0000256" key="3">
    <source>
        <dbReference type="ARBA" id="ARBA00023134"/>
    </source>
</evidence>
<keyword evidence="6" id="KW-1185">Reference proteome</keyword>
<feature type="domain" description="AIG1-type G" evidence="5">
    <location>
        <begin position="22"/>
        <end position="227"/>
    </location>
</feature>
<dbReference type="KEGG" id="cvn:111109343"/>
<dbReference type="InterPro" id="IPR027417">
    <property type="entry name" value="P-loop_NTPase"/>
</dbReference>
<keyword evidence="3" id="KW-0342">GTP-binding</keyword>